<keyword evidence="2" id="KW-0723">Serine/threonine-protein kinase</keyword>
<evidence type="ECO:0000256" key="8">
    <source>
        <dbReference type="ARBA" id="ARBA00048679"/>
    </source>
</evidence>
<dbReference type="PROSITE" id="PS50011">
    <property type="entry name" value="PROTEIN_KINASE_DOM"/>
    <property type="match status" value="1"/>
</dbReference>
<dbReference type="SUPFAM" id="SSF56112">
    <property type="entry name" value="Protein kinase-like (PK-like)"/>
    <property type="match status" value="1"/>
</dbReference>
<name>A0AAV8X9Y8_9CUCU</name>
<dbReference type="Pfam" id="PF00069">
    <property type="entry name" value="Pkinase"/>
    <property type="match status" value="1"/>
</dbReference>
<dbReference type="PANTHER" id="PTHR45998:SF2">
    <property type="entry name" value="SERINE_THREONINE-PROTEIN KINASE 16"/>
    <property type="match status" value="1"/>
</dbReference>
<dbReference type="Proteomes" id="UP001162162">
    <property type="component" value="Unassembled WGS sequence"/>
</dbReference>
<dbReference type="GO" id="GO:0005794">
    <property type="term" value="C:Golgi apparatus"/>
    <property type="evidence" value="ECO:0007669"/>
    <property type="project" value="TreeGrafter"/>
</dbReference>
<dbReference type="InterPro" id="IPR011009">
    <property type="entry name" value="Kinase-like_dom_sf"/>
</dbReference>
<dbReference type="PROSITE" id="PS00108">
    <property type="entry name" value="PROTEIN_KINASE_ST"/>
    <property type="match status" value="1"/>
</dbReference>
<evidence type="ECO:0000259" key="9">
    <source>
        <dbReference type="PROSITE" id="PS50011"/>
    </source>
</evidence>
<dbReference type="PIRSF" id="PIRSF000654">
    <property type="entry name" value="Integrin-linked_kinase"/>
    <property type="match status" value="1"/>
</dbReference>
<dbReference type="GO" id="GO:0005524">
    <property type="term" value="F:ATP binding"/>
    <property type="evidence" value="ECO:0007669"/>
    <property type="project" value="UniProtKB-KW"/>
</dbReference>
<keyword evidence="4" id="KW-0547">Nucleotide-binding</keyword>
<gene>
    <name evidence="10" type="ORF">NQ318_023354</name>
</gene>
<dbReference type="Gene3D" id="1.10.510.10">
    <property type="entry name" value="Transferase(Phosphotransferase) domain 1"/>
    <property type="match status" value="1"/>
</dbReference>
<dbReference type="InterPro" id="IPR008271">
    <property type="entry name" value="Ser/Thr_kinase_AS"/>
</dbReference>
<evidence type="ECO:0000256" key="5">
    <source>
        <dbReference type="ARBA" id="ARBA00022777"/>
    </source>
</evidence>
<evidence type="ECO:0000313" key="11">
    <source>
        <dbReference type="Proteomes" id="UP001162162"/>
    </source>
</evidence>
<keyword evidence="3" id="KW-0808">Transferase</keyword>
<evidence type="ECO:0000256" key="6">
    <source>
        <dbReference type="ARBA" id="ARBA00022840"/>
    </source>
</evidence>
<comment type="catalytic activity">
    <reaction evidence="7">
        <text>L-threonyl-[protein] + ATP = O-phospho-L-threonyl-[protein] + ADP + H(+)</text>
        <dbReference type="Rhea" id="RHEA:46608"/>
        <dbReference type="Rhea" id="RHEA-COMP:11060"/>
        <dbReference type="Rhea" id="RHEA-COMP:11605"/>
        <dbReference type="ChEBI" id="CHEBI:15378"/>
        <dbReference type="ChEBI" id="CHEBI:30013"/>
        <dbReference type="ChEBI" id="CHEBI:30616"/>
        <dbReference type="ChEBI" id="CHEBI:61977"/>
        <dbReference type="ChEBI" id="CHEBI:456216"/>
        <dbReference type="EC" id="2.7.11.1"/>
    </reaction>
</comment>
<evidence type="ECO:0000256" key="1">
    <source>
        <dbReference type="ARBA" id="ARBA00012513"/>
    </source>
</evidence>
<evidence type="ECO:0000256" key="2">
    <source>
        <dbReference type="ARBA" id="ARBA00022527"/>
    </source>
</evidence>
<evidence type="ECO:0000313" key="10">
    <source>
        <dbReference type="EMBL" id="KAJ8935802.1"/>
    </source>
</evidence>
<keyword evidence="11" id="KW-1185">Reference proteome</keyword>
<dbReference type="EC" id="2.7.11.1" evidence="1"/>
<comment type="caution">
    <text evidence="10">The sequence shown here is derived from an EMBL/GenBank/DDBJ whole genome shotgun (WGS) entry which is preliminary data.</text>
</comment>
<proteinExistence type="predicted"/>
<evidence type="ECO:0000256" key="7">
    <source>
        <dbReference type="ARBA" id="ARBA00047899"/>
    </source>
</evidence>
<dbReference type="InterPro" id="IPR000719">
    <property type="entry name" value="Prot_kinase_dom"/>
</dbReference>
<keyword evidence="6" id="KW-0067">ATP-binding</keyword>
<sequence>MNALGLSMIVKMGCICSRESININGSRYTVKERLGEGGFSCVDLVEETSTKKKYALKRITCHSIDDQKVAMQEINYYMKLRHPNIIELIDSTFKGSADIVVQATSEAYLVLPYYKRGTLHDYLTLRSFNKNHLDVNDILRIFTEICQALKFLHDFTPDPIAHRDLKTANVCLTENMDPVLMDLVIKNSCRFLCSCKSADLWGAGCSEIAGYRLERCSMTYRAPELFHVESYCVIDQRTDIWSLGCVLYALLYFKSPFDIVYERGDSVNLAVISGTIYFPQDAPFSDDVHELILFMLRVNPTERPFIDDVIAKTTSLKNKIENVV</sequence>
<reference evidence="10" key="1">
    <citation type="journal article" date="2023" name="Insect Mol. Biol.">
        <title>Genome sequencing provides insights into the evolution of gene families encoding plant cell wall-degrading enzymes in longhorned beetles.</title>
        <authorList>
            <person name="Shin N.R."/>
            <person name="Okamura Y."/>
            <person name="Kirsch R."/>
            <person name="Pauchet Y."/>
        </authorList>
    </citation>
    <scope>NUCLEOTIDE SEQUENCE</scope>
    <source>
        <strain evidence="10">AMC_N1</strain>
    </source>
</reference>
<accession>A0AAV8X9Y8</accession>
<dbReference type="PANTHER" id="PTHR45998">
    <property type="entry name" value="SERINE/THREONINE-PROTEIN KINASE 16"/>
    <property type="match status" value="1"/>
</dbReference>
<evidence type="ECO:0000256" key="3">
    <source>
        <dbReference type="ARBA" id="ARBA00022679"/>
    </source>
</evidence>
<protein>
    <recommendedName>
        <fullName evidence="1">non-specific serine/threonine protein kinase</fullName>
        <ecNumber evidence="1">2.7.11.1</ecNumber>
    </recommendedName>
</protein>
<comment type="catalytic activity">
    <reaction evidence="8">
        <text>L-seryl-[protein] + ATP = O-phospho-L-seryl-[protein] + ADP + H(+)</text>
        <dbReference type="Rhea" id="RHEA:17989"/>
        <dbReference type="Rhea" id="RHEA-COMP:9863"/>
        <dbReference type="Rhea" id="RHEA-COMP:11604"/>
        <dbReference type="ChEBI" id="CHEBI:15378"/>
        <dbReference type="ChEBI" id="CHEBI:29999"/>
        <dbReference type="ChEBI" id="CHEBI:30616"/>
        <dbReference type="ChEBI" id="CHEBI:83421"/>
        <dbReference type="ChEBI" id="CHEBI:456216"/>
        <dbReference type="EC" id="2.7.11.1"/>
    </reaction>
</comment>
<dbReference type="InterPro" id="IPR052239">
    <property type="entry name" value="Ser/Thr-specific_kinases"/>
</dbReference>
<feature type="domain" description="Protein kinase" evidence="9">
    <location>
        <begin position="28"/>
        <end position="316"/>
    </location>
</feature>
<organism evidence="10 11">
    <name type="scientific">Aromia moschata</name>
    <dbReference type="NCBI Taxonomy" id="1265417"/>
    <lineage>
        <taxon>Eukaryota</taxon>
        <taxon>Metazoa</taxon>
        <taxon>Ecdysozoa</taxon>
        <taxon>Arthropoda</taxon>
        <taxon>Hexapoda</taxon>
        <taxon>Insecta</taxon>
        <taxon>Pterygota</taxon>
        <taxon>Neoptera</taxon>
        <taxon>Endopterygota</taxon>
        <taxon>Coleoptera</taxon>
        <taxon>Polyphaga</taxon>
        <taxon>Cucujiformia</taxon>
        <taxon>Chrysomeloidea</taxon>
        <taxon>Cerambycidae</taxon>
        <taxon>Cerambycinae</taxon>
        <taxon>Callichromatini</taxon>
        <taxon>Aromia</taxon>
    </lineage>
</organism>
<dbReference type="GO" id="GO:0004674">
    <property type="term" value="F:protein serine/threonine kinase activity"/>
    <property type="evidence" value="ECO:0007669"/>
    <property type="project" value="UniProtKB-KW"/>
</dbReference>
<dbReference type="AlphaFoldDB" id="A0AAV8X9Y8"/>
<evidence type="ECO:0000256" key="4">
    <source>
        <dbReference type="ARBA" id="ARBA00022741"/>
    </source>
</evidence>
<dbReference type="SMART" id="SM00220">
    <property type="entry name" value="S_TKc"/>
    <property type="match status" value="1"/>
</dbReference>
<dbReference type="EMBL" id="JAPWTK010000832">
    <property type="protein sequence ID" value="KAJ8935802.1"/>
    <property type="molecule type" value="Genomic_DNA"/>
</dbReference>
<keyword evidence="5" id="KW-0418">Kinase</keyword>